<comment type="caution">
    <text evidence="2">Lacks conserved residue(s) required for the propagation of feature annotation.</text>
</comment>
<evidence type="ECO:0000256" key="2">
    <source>
        <dbReference type="PROSITE-ProRule" id="PRU00261"/>
    </source>
</evidence>
<sequence length="55" mass="6075">SSQSLSKNARCGAGFDGQTCTGSRYEDCCSRYFYCGSTNDDCRHDSRQVGYGRCN</sequence>
<evidence type="ECO:0000313" key="4">
    <source>
        <dbReference type="EMBL" id="KAF2844923.1"/>
    </source>
</evidence>
<feature type="non-terminal residue" evidence="4">
    <location>
        <position position="1"/>
    </location>
</feature>
<protein>
    <submittedName>
        <fullName evidence="4">Carbohydrate-binding module family 18 protein</fullName>
    </submittedName>
</protein>
<organism evidence="4 5">
    <name type="scientific">Plenodomus tracheiphilus IPT5</name>
    <dbReference type="NCBI Taxonomy" id="1408161"/>
    <lineage>
        <taxon>Eukaryota</taxon>
        <taxon>Fungi</taxon>
        <taxon>Dikarya</taxon>
        <taxon>Ascomycota</taxon>
        <taxon>Pezizomycotina</taxon>
        <taxon>Dothideomycetes</taxon>
        <taxon>Pleosporomycetidae</taxon>
        <taxon>Pleosporales</taxon>
        <taxon>Pleosporineae</taxon>
        <taxon>Leptosphaeriaceae</taxon>
        <taxon>Plenodomus</taxon>
    </lineage>
</organism>
<dbReference type="SUPFAM" id="SSF57016">
    <property type="entry name" value="Plant lectins/antimicrobial peptides"/>
    <property type="match status" value="1"/>
</dbReference>
<feature type="disulfide bond" evidence="2">
    <location>
        <begin position="28"/>
        <end position="42"/>
    </location>
</feature>
<dbReference type="Gene3D" id="3.30.60.10">
    <property type="entry name" value="Endochitinase-like"/>
    <property type="match status" value="1"/>
</dbReference>
<proteinExistence type="predicted"/>
<dbReference type="PROSITE" id="PS50941">
    <property type="entry name" value="CHIT_BIND_I_2"/>
    <property type="match status" value="1"/>
</dbReference>
<evidence type="ECO:0000259" key="3">
    <source>
        <dbReference type="PROSITE" id="PS50941"/>
    </source>
</evidence>
<dbReference type="EMBL" id="MU006359">
    <property type="protein sequence ID" value="KAF2844923.1"/>
    <property type="molecule type" value="Genomic_DNA"/>
</dbReference>
<dbReference type="InterPro" id="IPR036861">
    <property type="entry name" value="Endochitinase-like_sf"/>
</dbReference>
<name>A0A6A7APC6_9PLEO</name>
<reference evidence="4" key="1">
    <citation type="submission" date="2020-01" db="EMBL/GenBank/DDBJ databases">
        <authorList>
            <consortium name="DOE Joint Genome Institute"/>
            <person name="Haridas S."/>
            <person name="Albert R."/>
            <person name="Binder M."/>
            <person name="Bloem J."/>
            <person name="Labutti K."/>
            <person name="Salamov A."/>
            <person name="Andreopoulos B."/>
            <person name="Baker S.E."/>
            <person name="Barry K."/>
            <person name="Bills G."/>
            <person name="Bluhm B.H."/>
            <person name="Cannon C."/>
            <person name="Castanera R."/>
            <person name="Culley D.E."/>
            <person name="Daum C."/>
            <person name="Ezra D."/>
            <person name="Gonzalez J.B."/>
            <person name="Henrissat B."/>
            <person name="Kuo A."/>
            <person name="Liang C."/>
            <person name="Lipzen A."/>
            <person name="Lutzoni F."/>
            <person name="Magnuson J."/>
            <person name="Mondo S."/>
            <person name="Nolan M."/>
            <person name="Ohm R."/>
            <person name="Pangilinan J."/>
            <person name="Park H.-J."/>
            <person name="Ramirez L."/>
            <person name="Alfaro M."/>
            <person name="Sun H."/>
            <person name="Tritt A."/>
            <person name="Yoshinaga Y."/>
            <person name="Zwiers L.-H."/>
            <person name="Turgeon B.G."/>
            <person name="Goodwin S.B."/>
            <person name="Spatafora J.W."/>
            <person name="Crous P.W."/>
            <person name="Grigoriev I.V."/>
        </authorList>
    </citation>
    <scope>NUCLEOTIDE SEQUENCE</scope>
    <source>
        <strain evidence="4">IPT5</strain>
    </source>
</reference>
<dbReference type="Proteomes" id="UP000799423">
    <property type="component" value="Unassembled WGS sequence"/>
</dbReference>
<accession>A0A6A7APC6</accession>
<dbReference type="OrthoDB" id="5985073at2759"/>
<dbReference type="AlphaFoldDB" id="A0A6A7APC6"/>
<feature type="domain" description="Chitin-binding type-1" evidence="3">
    <location>
        <begin position="8"/>
        <end position="55"/>
    </location>
</feature>
<dbReference type="InterPro" id="IPR001002">
    <property type="entry name" value="Chitin-bd_1"/>
</dbReference>
<evidence type="ECO:0000256" key="1">
    <source>
        <dbReference type="ARBA" id="ARBA00022669"/>
    </source>
</evidence>
<gene>
    <name evidence="4" type="ORF">T440DRAFT_367437</name>
</gene>
<keyword evidence="2" id="KW-1015">Disulfide bond</keyword>
<keyword evidence="5" id="KW-1185">Reference proteome</keyword>
<evidence type="ECO:0000313" key="5">
    <source>
        <dbReference type="Proteomes" id="UP000799423"/>
    </source>
</evidence>
<keyword evidence="1 2" id="KW-0147">Chitin-binding</keyword>
<feature type="non-terminal residue" evidence="4">
    <location>
        <position position="55"/>
    </location>
</feature>
<dbReference type="GO" id="GO:0008061">
    <property type="term" value="F:chitin binding"/>
    <property type="evidence" value="ECO:0007669"/>
    <property type="project" value="UniProtKB-UniRule"/>
</dbReference>